<accession>A0A291LDV5</accession>
<evidence type="ECO:0000313" key="1">
    <source>
        <dbReference type="EMBL" id="ATI17577.1"/>
    </source>
</evidence>
<organism evidence="1 2">
    <name type="scientific">Aeromonas phage AS-szw</name>
    <dbReference type="NCBI Taxonomy" id="2026114"/>
    <lineage>
        <taxon>Viruses</taxon>
        <taxon>Duplodnaviria</taxon>
        <taxon>Heunggongvirae</taxon>
        <taxon>Uroviricota</taxon>
        <taxon>Caudoviricetes</taxon>
        <taxon>Pantevenvirales</taxon>
        <taxon>Straboviridae</taxon>
        <taxon>Emmerichvirinae</taxon>
        <taxon>Ceceduovirus</taxon>
        <taxon>Ceceduovirus aszj</taxon>
    </lineage>
</organism>
<dbReference type="Proteomes" id="UP000230211">
    <property type="component" value="Segment"/>
</dbReference>
<reference evidence="1 2" key="1">
    <citation type="submission" date="2017-07" db="EMBL/GenBank/DDBJ databases">
        <title>In vitro design and evaluation of phage cocktails against multidrug-resistant Aeromonas salmonicida.</title>
        <authorList>
            <person name="Chen L."/>
            <person name="Yuan S."/>
            <person name="Ma Y."/>
        </authorList>
    </citation>
    <scope>NUCLEOTIDE SEQUENCE [LARGE SCALE GENOMIC DNA]</scope>
</reference>
<proteinExistence type="predicted"/>
<evidence type="ECO:0000313" key="2">
    <source>
        <dbReference type="Proteomes" id="UP000230211"/>
    </source>
</evidence>
<protein>
    <submittedName>
        <fullName evidence="1">Uncharacterized protein</fullName>
    </submittedName>
</protein>
<name>A0A291LDV5_9CAUD</name>
<sequence length="216" mass="24902">MLDIETIKLIRSIINFGKSSFDTLTEIVKNEEADLDNKIETISVKLSKIPLDDDDFSRYQVIVKSNGMFGSVNVGIRINGRGGDEYKKHDGWITDIESFSQGIWNPIKVDPSGYPVKIVKILGPHYKYETTEGRYFKTDLDDNGKHIENSCVVVNDGQKIVDNANVARRPLYFHLDGRKEQFENFTMEISIKTPIPFKEKMVRKVYSFQKNDWIKE</sequence>
<dbReference type="EMBL" id="MF498773">
    <property type="protein sequence ID" value="ATI17577.1"/>
    <property type="molecule type" value="Genomic_DNA"/>
</dbReference>